<reference evidence="12 13" key="2">
    <citation type="journal article" date="2017" name="Antonie Van Leeuwenhoek">
        <title>Rhizobium rhizosphaerae sp. nov., a novel species isolated from rice rhizosphere.</title>
        <authorList>
            <person name="Zhao J.J."/>
            <person name="Zhang J."/>
            <person name="Zhang R.J."/>
            <person name="Zhang C.W."/>
            <person name="Yin H.Q."/>
            <person name="Zhang X.X."/>
        </authorList>
    </citation>
    <scope>NUCLEOTIDE SEQUENCE [LARGE SCALE GENOMIC DNA]</scope>
    <source>
        <strain evidence="12 13">ACAM 611</strain>
    </source>
</reference>
<dbReference type="Proteomes" id="UP000053586">
    <property type="component" value="Unassembled WGS sequence"/>
</dbReference>
<keyword evidence="6 10" id="KW-0812">Transmembrane</keyword>
<sequence length="384" mass="42586">MIRFIVCIAIFLGLLFLGYTLTAIEGRIIIDFAGTIIQASLLGGFIAVVLLVLTLWLSLWVIKKFVGLATGSRTWIGRLSKRQQNQAFYQSINAMLMNEQQAALNLIRKTKKGNFEGSNYLIAAELERQAGNLQQAQADLISAMDFPKAEPLALMKQAEICLLNNKSEEAMNLLSSVTGKIRNTKSFISLKLQVLKGLSDWPQIQALAKQNKRLLGDDYFTWATQWTTGEFAAIASKHGANALTAHWQQLSRSERKDQANQLIYLQLLIDQGQSAEAEKELVAVASKQQHKGYFKLFKQLNHPNPTLAITFIEQEIKKSPDEAGLYSVLANLAYNTGDYALAKKAVSKALDLDGSASDKALLACILEKSNNFEQANIVYKGLLQ</sequence>
<name>H5T7P0_9ALTE</name>
<dbReference type="GO" id="GO:0042168">
    <property type="term" value="P:heme metabolic process"/>
    <property type="evidence" value="ECO:0007669"/>
    <property type="project" value="InterPro"/>
</dbReference>
<keyword evidence="5" id="KW-0997">Cell inner membrane</keyword>
<keyword evidence="7 10" id="KW-1133">Transmembrane helix</keyword>
<evidence type="ECO:0000256" key="1">
    <source>
        <dbReference type="ARBA" id="ARBA00002962"/>
    </source>
</evidence>
<reference evidence="12 13" key="1">
    <citation type="journal article" date="2012" name="J. Bacteriol.">
        <title>Genome sequence of proteorhodopsin-containing sea ice bacterium Glaciecola punicea ACAM 611T.</title>
        <authorList>
            <person name="Qin Q.-L."/>
            <person name="Xie B.-B."/>
            <person name="Shu Y.-L."/>
            <person name="Rong J.-C."/>
            <person name="Zhao D.-L."/>
            <person name="Zhang X.-Y."/>
            <person name="Chen X.-L."/>
            <person name="Zhou B.-C."/>
            <person name="Zhanga Y.-Z."/>
        </authorList>
    </citation>
    <scope>NUCLEOTIDE SEQUENCE [LARGE SCALE GENOMIC DNA]</scope>
    <source>
        <strain evidence="12 13">ACAM 611</strain>
    </source>
</reference>
<dbReference type="InterPro" id="IPR005254">
    <property type="entry name" value="Heme_biosyn_assoc_TPR_pro"/>
</dbReference>
<dbReference type="NCBIfam" id="TIGR00540">
    <property type="entry name" value="TPR_hemY_coli"/>
    <property type="match status" value="1"/>
</dbReference>
<keyword evidence="8 10" id="KW-0472">Membrane</keyword>
<dbReference type="InterPro" id="IPR010817">
    <property type="entry name" value="HemY_N"/>
</dbReference>
<proteinExistence type="predicted"/>
<evidence type="ECO:0000313" key="13">
    <source>
        <dbReference type="Proteomes" id="UP000053586"/>
    </source>
</evidence>
<feature type="transmembrane region" description="Helical" evidence="10">
    <location>
        <begin position="32"/>
        <end position="62"/>
    </location>
</feature>
<evidence type="ECO:0000256" key="3">
    <source>
        <dbReference type="ARBA" id="ARBA00004744"/>
    </source>
</evidence>
<dbReference type="GO" id="GO:0005886">
    <property type="term" value="C:plasma membrane"/>
    <property type="evidence" value="ECO:0007669"/>
    <property type="project" value="UniProtKB-SubCell"/>
</dbReference>
<dbReference type="AlphaFoldDB" id="H5T7P0"/>
<protein>
    <submittedName>
        <fullName evidence="12">HemY protein</fullName>
    </submittedName>
</protein>
<dbReference type="eggNOG" id="COG3071">
    <property type="taxonomic scope" value="Bacteria"/>
</dbReference>
<accession>H5T7P0</accession>
<evidence type="ECO:0000256" key="2">
    <source>
        <dbReference type="ARBA" id="ARBA00004429"/>
    </source>
</evidence>
<comment type="function">
    <text evidence="1">Involved in a late step of protoheme IX synthesis.</text>
</comment>
<keyword evidence="4" id="KW-1003">Cell membrane</keyword>
<dbReference type="InterPro" id="IPR011990">
    <property type="entry name" value="TPR-like_helical_dom_sf"/>
</dbReference>
<dbReference type="GO" id="GO:0006779">
    <property type="term" value="P:porphyrin-containing compound biosynthetic process"/>
    <property type="evidence" value="ECO:0007669"/>
    <property type="project" value="UniProtKB-KW"/>
</dbReference>
<keyword evidence="9" id="KW-0627">Porphyrin biosynthesis</keyword>
<dbReference type="Pfam" id="PF07219">
    <property type="entry name" value="HemY_N"/>
    <property type="match status" value="1"/>
</dbReference>
<comment type="pathway">
    <text evidence="3">Porphyrin-containing compound metabolism; protoheme biosynthesis.</text>
</comment>
<comment type="caution">
    <text evidence="12">The sequence shown here is derived from an EMBL/GenBank/DDBJ whole genome shotgun (WGS) entry which is preliminary data.</text>
</comment>
<comment type="subcellular location">
    <subcellularLocation>
        <location evidence="2">Cell inner membrane</location>
        <topology evidence="2">Multi-pass membrane protein</topology>
    </subcellularLocation>
</comment>
<evidence type="ECO:0000256" key="10">
    <source>
        <dbReference type="SAM" id="Phobius"/>
    </source>
</evidence>
<evidence type="ECO:0000256" key="7">
    <source>
        <dbReference type="ARBA" id="ARBA00022989"/>
    </source>
</evidence>
<evidence type="ECO:0000256" key="9">
    <source>
        <dbReference type="ARBA" id="ARBA00023244"/>
    </source>
</evidence>
<dbReference type="STRING" id="56804.BAE46_04105"/>
<organism evidence="12 13">
    <name type="scientific">Glaciecola punicea ACAM 611</name>
    <dbReference type="NCBI Taxonomy" id="1121923"/>
    <lineage>
        <taxon>Bacteria</taxon>
        <taxon>Pseudomonadati</taxon>
        <taxon>Pseudomonadota</taxon>
        <taxon>Gammaproteobacteria</taxon>
        <taxon>Alteromonadales</taxon>
        <taxon>Alteromonadaceae</taxon>
        <taxon>Glaciecola</taxon>
    </lineage>
</organism>
<evidence type="ECO:0000256" key="5">
    <source>
        <dbReference type="ARBA" id="ARBA00022519"/>
    </source>
</evidence>
<dbReference type="SUPFAM" id="SSF48452">
    <property type="entry name" value="TPR-like"/>
    <property type="match status" value="1"/>
</dbReference>
<dbReference type="RefSeq" id="WP_006002416.1">
    <property type="nucleotide sequence ID" value="NZ_BAET01000002.1"/>
</dbReference>
<feature type="domain" description="HemY N-terminal" evidence="11">
    <location>
        <begin position="26"/>
        <end position="130"/>
    </location>
</feature>
<dbReference type="Gene3D" id="1.25.40.10">
    <property type="entry name" value="Tetratricopeptide repeat domain"/>
    <property type="match status" value="1"/>
</dbReference>
<gene>
    <name evidence="12" type="primary">hemY</name>
    <name evidence="12" type="ORF">GPUN_0163</name>
</gene>
<evidence type="ECO:0000256" key="6">
    <source>
        <dbReference type="ARBA" id="ARBA00022692"/>
    </source>
</evidence>
<evidence type="ECO:0000259" key="11">
    <source>
        <dbReference type="Pfam" id="PF07219"/>
    </source>
</evidence>
<dbReference type="OrthoDB" id="7067577at2"/>
<keyword evidence="13" id="KW-1185">Reference proteome</keyword>
<dbReference type="EMBL" id="BAET01000002">
    <property type="protein sequence ID" value="GAB54317.1"/>
    <property type="molecule type" value="Genomic_DNA"/>
</dbReference>
<dbReference type="UniPathway" id="UPA00252"/>
<evidence type="ECO:0000313" key="12">
    <source>
        <dbReference type="EMBL" id="GAB54317.1"/>
    </source>
</evidence>
<evidence type="ECO:0000256" key="8">
    <source>
        <dbReference type="ARBA" id="ARBA00023136"/>
    </source>
</evidence>
<evidence type="ECO:0000256" key="4">
    <source>
        <dbReference type="ARBA" id="ARBA00022475"/>
    </source>
</evidence>